<accession>A0A401U626</accession>
<dbReference type="PROSITE" id="PS50943">
    <property type="entry name" value="HTH_CROC1"/>
    <property type="match status" value="1"/>
</dbReference>
<dbReference type="GO" id="GO:0003677">
    <property type="term" value="F:DNA binding"/>
    <property type="evidence" value="ECO:0007669"/>
    <property type="project" value="InterPro"/>
</dbReference>
<dbReference type="EMBL" id="BHXQ01000001">
    <property type="protein sequence ID" value="GCC50337.1"/>
    <property type="molecule type" value="Genomic_DNA"/>
</dbReference>
<dbReference type="Gene3D" id="1.10.260.40">
    <property type="entry name" value="lambda repressor-like DNA-binding domains"/>
    <property type="match status" value="1"/>
</dbReference>
<dbReference type="CDD" id="cd00093">
    <property type="entry name" value="HTH_XRE"/>
    <property type="match status" value="1"/>
</dbReference>
<proteinExistence type="predicted"/>
<organism evidence="2 3">
    <name type="scientific">Chryseotalea sanaruensis</name>
    <dbReference type="NCBI Taxonomy" id="2482724"/>
    <lineage>
        <taxon>Bacteria</taxon>
        <taxon>Pseudomonadati</taxon>
        <taxon>Bacteroidota</taxon>
        <taxon>Cytophagia</taxon>
        <taxon>Cytophagales</taxon>
        <taxon>Chryseotaleaceae</taxon>
        <taxon>Chryseotalea</taxon>
    </lineage>
</organism>
<comment type="caution">
    <text evidence="2">The sequence shown here is derived from an EMBL/GenBank/DDBJ whole genome shotgun (WGS) entry which is preliminary data.</text>
</comment>
<dbReference type="Pfam" id="PF01381">
    <property type="entry name" value="HTH_3"/>
    <property type="match status" value="1"/>
</dbReference>
<dbReference type="RefSeq" id="WP_127120979.1">
    <property type="nucleotide sequence ID" value="NZ_BHXQ01000001.1"/>
</dbReference>
<feature type="domain" description="HTH cro/C1-type" evidence="1">
    <location>
        <begin position="8"/>
        <end position="62"/>
    </location>
</feature>
<dbReference type="InterPro" id="IPR001387">
    <property type="entry name" value="Cro/C1-type_HTH"/>
</dbReference>
<keyword evidence="3" id="KW-1185">Reference proteome</keyword>
<evidence type="ECO:0000313" key="2">
    <source>
        <dbReference type="EMBL" id="GCC50337.1"/>
    </source>
</evidence>
<dbReference type="Proteomes" id="UP000288227">
    <property type="component" value="Unassembled WGS sequence"/>
</dbReference>
<gene>
    <name evidence="2" type="ORF">SanaruYs_05520</name>
</gene>
<dbReference type="AlphaFoldDB" id="A0A401U626"/>
<dbReference type="SUPFAM" id="SSF47413">
    <property type="entry name" value="lambda repressor-like DNA-binding domains"/>
    <property type="match status" value="1"/>
</dbReference>
<evidence type="ECO:0000259" key="1">
    <source>
        <dbReference type="PROSITE" id="PS50943"/>
    </source>
</evidence>
<reference evidence="2 3" key="1">
    <citation type="submission" date="2018-11" db="EMBL/GenBank/DDBJ databases">
        <title>Chryseotalea sanarue gen. nov., sp., nov., a member of the family Cytophagaceae, isolated from a brackish lake in Hamamatsu Japan.</title>
        <authorList>
            <person name="Maejima Y."/>
            <person name="Iino T."/>
            <person name="Muraguchi Y."/>
            <person name="Fukuda K."/>
            <person name="Ohkuma M."/>
            <person name="Moriuchi R."/>
            <person name="Dohra H."/>
            <person name="Kimbara K."/>
            <person name="Shintani M."/>
        </authorList>
    </citation>
    <scope>NUCLEOTIDE SEQUENCE [LARGE SCALE GENOMIC DNA]</scope>
    <source>
        <strain evidence="2 3">Ys</strain>
    </source>
</reference>
<sequence>MSRFGEYVRTKRIEKRLLLRQLSASLSVDPAYLSKIERGEKNCNKILVKKIAAALEVNLEELTIIWLIDSLTELERNEPLARKAIMEFIRI</sequence>
<protein>
    <submittedName>
        <fullName evidence="2">XRE family transcriptional regulator</fullName>
    </submittedName>
</protein>
<dbReference type="SMART" id="SM00530">
    <property type="entry name" value="HTH_XRE"/>
    <property type="match status" value="1"/>
</dbReference>
<dbReference type="InterPro" id="IPR010982">
    <property type="entry name" value="Lambda_DNA-bd_dom_sf"/>
</dbReference>
<dbReference type="OrthoDB" id="4762426at2"/>
<name>A0A401U626_9BACT</name>
<evidence type="ECO:0000313" key="3">
    <source>
        <dbReference type="Proteomes" id="UP000288227"/>
    </source>
</evidence>